<proteinExistence type="predicted"/>
<dbReference type="EMBL" id="LAZR01019660">
    <property type="protein sequence ID" value="KKL91721.1"/>
    <property type="molecule type" value="Genomic_DNA"/>
</dbReference>
<reference evidence="1" key="1">
    <citation type="journal article" date="2015" name="Nature">
        <title>Complex archaea that bridge the gap between prokaryotes and eukaryotes.</title>
        <authorList>
            <person name="Spang A."/>
            <person name="Saw J.H."/>
            <person name="Jorgensen S.L."/>
            <person name="Zaremba-Niedzwiedzka K."/>
            <person name="Martijn J."/>
            <person name="Lind A.E."/>
            <person name="van Eijk R."/>
            <person name="Schleper C."/>
            <person name="Guy L."/>
            <person name="Ettema T.J."/>
        </authorList>
    </citation>
    <scope>NUCLEOTIDE SEQUENCE</scope>
</reference>
<dbReference type="AlphaFoldDB" id="A0A0F9GMF2"/>
<name>A0A0F9GMF2_9ZZZZ</name>
<protein>
    <submittedName>
        <fullName evidence="1">Uncharacterized protein</fullName>
    </submittedName>
</protein>
<organism evidence="1">
    <name type="scientific">marine sediment metagenome</name>
    <dbReference type="NCBI Taxonomy" id="412755"/>
    <lineage>
        <taxon>unclassified sequences</taxon>
        <taxon>metagenomes</taxon>
        <taxon>ecological metagenomes</taxon>
    </lineage>
</organism>
<gene>
    <name evidence="1" type="ORF">LCGC14_1891880</name>
</gene>
<comment type="caution">
    <text evidence="1">The sequence shown here is derived from an EMBL/GenBank/DDBJ whole genome shotgun (WGS) entry which is preliminary data.</text>
</comment>
<evidence type="ECO:0000313" key="1">
    <source>
        <dbReference type="EMBL" id="KKL91721.1"/>
    </source>
</evidence>
<sequence>MKDLNNMALISQDNVNAGLEMLRRQLLNTRTKLKYIIKHEPDSLEKEALLDEMEKEIGGLTDCVNLLTSLRQ</sequence>
<accession>A0A0F9GMF2</accession>